<dbReference type="EMBL" id="CP022098">
    <property type="protein sequence ID" value="ATB44161.1"/>
    <property type="molecule type" value="Genomic_DNA"/>
</dbReference>
<dbReference type="AlphaFoldDB" id="A0A250JL88"/>
<proteinExistence type="inferred from homology"/>
<sequence length="491" mass="54927">MAAQPLSDALVFFGATGDLAFKQIFPALQALVARENLSVPIIGVAKADWNLERLRQRARESIQAHGQDDPASLERLCQLLRYVDGDYRDPKTFALVREALGKAQRPLHYLAIPPSMFGTVVEGLSKSSCLQEARVVVEKPFGRDLASARELNATLLRYLPESSIFRIDHFLGKEPVQNLLFFRFANVFLEPIWNRQHVRSVQVTLAESFGIKGRGAFYDEVGAIRDVLQNHLLQIVALLAMDAPFCSSAEALRDEKARVFKAMRSLTPDSVVRGQFRGYRQVPGVSPTSNVETFAAVRLFIDSWRWADVPFFIRAGKCLPTDATEVFVELNHPPRPIFEEPTQASPNFVRFRLGPDVRISLGARAKKPGSTMEGEDVDLVARELPEVVVKPYERLLGDAMRGDVSLFARQESVEEAWRVVDPILDDGSRVYEYEPGTWGPSEADVLAPQGSWRTVLRDSGGVSVVRDSRDEHPRSREGHEEGTPRVKPARP</sequence>
<dbReference type="RefSeq" id="WP_095991480.1">
    <property type="nucleotide sequence ID" value="NZ_CP022098.1"/>
</dbReference>
<dbReference type="GO" id="GO:0005829">
    <property type="term" value="C:cytosol"/>
    <property type="evidence" value="ECO:0007669"/>
    <property type="project" value="TreeGrafter"/>
</dbReference>
<dbReference type="InterPro" id="IPR019796">
    <property type="entry name" value="G6P_DH_AS"/>
</dbReference>
<evidence type="ECO:0000256" key="3">
    <source>
        <dbReference type="ARBA" id="ARBA00022526"/>
    </source>
</evidence>
<evidence type="ECO:0000256" key="2">
    <source>
        <dbReference type="ARBA" id="ARBA00009975"/>
    </source>
</evidence>
<evidence type="ECO:0000256" key="4">
    <source>
        <dbReference type="ARBA" id="ARBA00022857"/>
    </source>
</evidence>
<dbReference type="GO" id="GO:0050661">
    <property type="term" value="F:NADP binding"/>
    <property type="evidence" value="ECO:0007669"/>
    <property type="project" value="UniProtKB-UniRule"/>
</dbReference>
<dbReference type="HAMAP" id="MF_00966">
    <property type="entry name" value="G6PD"/>
    <property type="match status" value="1"/>
</dbReference>
<dbReference type="PROSITE" id="PS00069">
    <property type="entry name" value="G6P_DEHYDROGENASE"/>
    <property type="match status" value="1"/>
</dbReference>
<dbReference type="PRINTS" id="PR00079">
    <property type="entry name" value="G6PDHDRGNASE"/>
</dbReference>
<feature type="binding site" evidence="7">
    <location>
        <position position="139"/>
    </location>
    <ligand>
        <name>NADP(+)</name>
        <dbReference type="ChEBI" id="CHEBI:58349"/>
    </ligand>
</feature>
<dbReference type="InterPro" id="IPR001282">
    <property type="entry name" value="G6P_DH"/>
</dbReference>
<dbReference type="GO" id="GO:0006006">
    <property type="term" value="P:glucose metabolic process"/>
    <property type="evidence" value="ECO:0007669"/>
    <property type="project" value="UniProtKB-KW"/>
</dbReference>
<name>A0A250JL88_9BACT</name>
<dbReference type="PIRSF" id="PIRSF000110">
    <property type="entry name" value="G6PD"/>
    <property type="match status" value="1"/>
</dbReference>
<accession>A0A250JL88</accession>
<comment type="pathway">
    <text evidence="1 7">Carbohydrate degradation; pentose phosphate pathway; D-ribulose 5-phosphate from D-glucose 6-phosphate (oxidative stage): step 1/3.</text>
</comment>
<dbReference type="NCBIfam" id="NF009492">
    <property type="entry name" value="PRK12853.1-3"/>
    <property type="match status" value="1"/>
</dbReference>
<comment type="function">
    <text evidence="7">Catalyzes the oxidation of glucose 6-phosphate to 6-phosphogluconolactone.</text>
</comment>
<keyword evidence="3 7" id="KW-0313">Glucose metabolism</keyword>
<dbReference type="Proteomes" id="UP000217257">
    <property type="component" value="Chromosome"/>
</dbReference>
<comment type="catalytic activity">
    <reaction evidence="7">
        <text>D-glucose 6-phosphate + NADP(+) = 6-phospho-D-glucono-1,5-lactone + NADPH + H(+)</text>
        <dbReference type="Rhea" id="RHEA:15841"/>
        <dbReference type="ChEBI" id="CHEBI:15378"/>
        <dbReference type="ChEBI" id="CHEBI:57783"/>
        <dbReference type="ChEBI" id="CHEBI:57955"/>
        <dbReference type="ChEBI" id="CHEBI:58349"/>
        <dbReference type="ChEBI" id="CHEBI:61548"/>
        <dbReference type="EC" id="1.1.1.49"/>
    </reaction>
</comment>
<dbReference type="Pfam" id="PF00479">
    <property type="entry name" value="G6PD_N"/>
    <property type="match status" value="1"/>
</dbReference>
<dbReference type="SUPFAM" id="SSF55347">
    <property type="entry name" value="Glyceraldehyde-3-phosphate dehydrogenase-like, C-terminal domain"/>
    <property type="match status" value="1"/>
</dbReference>
<dbReference type="PANTHER" id="PTHR23429">
    <property type="entry name" value="GLUCOSE-6-PHOSPHATE 1-DEHYDROGENASE G6PD"/>
    <property type="match status" value="1"/>
</dbReference>
<keyword evidence="5 7" id="KW-0560">Oxidoreductase</keyword>
<gene>
    <name evidence="7" type="primary">zwf</name>
    <name evidence="11" type="ORF">CYFUS_009643</name>
</gene>
<dbReference type="PANTHER" id="PTHR23429:SF0">
    <property type="entry name" value="GLUCOSE-6-PHOSPHATE 1-DEHYDROGENASE"/>
    <property type="match status" value="1"/>
</dbReference>
<comment type="caution">
    <text evidence="7">Lacks conserved residue(s) required for the propagation of feature annotation.</text>
</comment>
<feature type="domain" description="Glucose-6-phosphate dehydrogenase C-terminal" evidence="10">
    <location>
        <begin position="181"/>
        <end position="448"/>
    </location>
</feature>
<dbReference type="UniPathway" id="UPA00115">
    <property type="reaction ID" value="UER00408"/>
</dbReference>
<evidence type="ECO:0000313" key="12">
    <source>
        <dbReference type="Proteomes" id="UP000217257"/>
    </source>
</evidence>
<dbReference type="InterPro" id="IPR022675">
    <property type="entry name" value="G6P_DH_C"/>
</dbReference>
<feature type="compositionally biased region" description="Basic and acidic residues" evidence="8">
    <location>
        <begin position="466"/>
        <end position="484"/>
    </location>
</feature>
<feature type="region of interest" description="Disordered" evidence="8">
    <location>
        <begin position="457"/>
        <end position="491"/>
    </location>
</feature>
<dbReference type="Pfam" id="PF02781">
    <property type="entry name" value="G6PD_C"/>
    <property type="match status" value="1"/>
</dbReference>
<feature type="domain" description="Glucose-6-phosphate dehydrogenase NAD-binding" evidence="9">
    <location>
        <begin position="11"/>
        <end position="178"/>
    </location>
</feature>
<dbReference type="NCBIfam" id="TIGR00871">
    <property type="entry name" value="zwf"/>
    <property type="match status" value="1"/>
</dbReference>
<evidence type="ECO:0000256" key="1">
    <source>
        <dbReference type="ARBA" id="ARBA00004937"/>
    </source>
</evidence>
<dbReference type="InterPro" id="IPR036291">
    <property type="entry name" value="NAD(P)-bd_dom_sf"/>
</dbReference>
<keyword evidence="4 7" id="KW-0521">NADP</keyword>
<dbReference type="Gene3D" id="3.30.360.10">
    <property type="entry name" value="Dihydrodipicolinate Reductase, domain 2"/>
    <property type="match status" value="1"/>
</dbReference>
<evidence type="ECO:0000256" key="7">
    <source>
        <dbReference type="HAMAP-Rule" id="MF_00966"/>
    </source>
</evidence>
<comment type="similarity">
    <text evidence="2 7">Belongs to the glucose-6-phosphate dehydrogenase family.</text>
</comment>
<feature type="active site" description="Proton acceptor" evidence="7">
    <location>
        <position position="231"/>
    </location>
</feature>
<evidence type="ECO:0000256" key="5">
    <source>
        <dbReference type="ARBA" id="ARBA00023002"/>
    </source>
</evidence>
<dbReference type="SUPFAM" id="SSF51735">
    <property type="entry name" value="NAD(P)-binding Rossmann-fold domains"/>
    <property type="match status" value="1"/>
</dbReference>
<feature type="binding site" evidence="7">
    <location>
        <position position="173"/>
    </location>
    <ligand>
        <name>substrate</name>
    </ligand>
</feature>
<dbReference type="GO" id="GO:0004345">
    <property type="term" value="F:glucose-6-phosphate dehydrogenase activity"/>
    <property type="evidence" value="ECO:0007669"/>
    <property type="project" value="UniProtKB-UniRule"/>
</dbReference>
<feature type="binding site" evidence="7">
    <location>
        <position position="317"/>
    </location>
    <ligand>
        <name>substrate</name>
    </ligand>
</feature>
<evidence type="ECO:0000256" key="6">
    <source>
        <dbReference type="ARBA" id="ARBA00023277"/>
    </source>
</evidence>
<evidence type="ECO:0000259" key="10">
    <source>
        <dbReference type="Pfam" id="PF02781"/>
    </source>
</evidence>
<keyword evidence="6 7" id="KW-0119">Carbohydrate metabolism</keyword>
<dbReference type="KEGG" id="cfus:CYFUS_009643"/>
<reference evidence="11 12" key="1">
    <citation type="submission" date="2017-06" db="EMBL/GenBank/DDBJ databases">
        <title>Sequencing and comparative analysis of myxobacterial genomes.</title>
        <authorList>
            <person name="Rupp O."/>
            <person name="Goesmann A."/>
            <person name="Sogaard-Andersen L."/>
        </authorList>
    </citation>
    <scope>NUCLEOTIDE SEQUENCE [LARGE SCALE GENOMIC DNA]</scope>
    <source>
        <strain evidence="11 12">DSM 52655</strain>
    </source>
</reference>
<feature type="binding site" evidence="7">
    <location>
        <position position="169"/>
    </location>
    <ligand>
        <name>substrate</name>
    </ligand>
</feature>
<feature type="binding site" evidence="7">
    <location>
        <position position="207"/>
    </location>
    <ligand>
        <name>substrate</name>
    </ligand>
</feature>
<protein>
    <recommendedName>
        <fullName evidence="7">Glucose-6-phosphate 1-dehydrogenase</fullName>
        <shortName evidence="7">G6PD</shortName>
        <ecNumber evidence="7">1.1.1.49</ecNumber>
    </recommendedName>
</protein>
<dbReference type="Gene3D" id="3.40.50.720">
    <property type="entry name" value="NAD(P)-binding Rossmann-like Domain"/>
    <property type="match status" value="1"/>
</dbReference>
<organism evidence="11 12">
    <name type="scientific">Cystobacter fuscus</name>
    <dbReference type="NCBI Taxonomy" id="43"/>
    <lineage>
        <taxon>Bacteria</taxon>
        <taxon>Pseudomonadati</taxon>
        <taxon>Myxococcota</taxon>
        <taxon>Myxococcia</taxon>
        <taxon>Myxococcales</taxon>
        <taxon>Cystobacterineae</taxon>
        <taxon>Archangiaceae</taxon>
        <taxon>Cystobacter</taxon>
    </lineage>
</organism>
<evidence type="ECO:0000313" key="11">
    <source>
        <dbReference type="EMBL" id="ATB44161.1"/>
    </source>
</evidence>
<dbReference type="EC" id="1.1.1.49" evidence="7"/>
<evidence type="ECO:0000256" key="8">
    <source>
        <dbReference type="SAM" id="MobiDB-lite"/>
    </source>
</evidence>
<dbReference type="GO" id="GO:0009051">
    <property type="term" value="P:pentose-phosphate shunt, oxidative branch"/>
    <property type="evidence" value="ECO:0007669"/>
    <property type="project" value="TreeGrafter"/>
</dbReference>
<dbReference type="InterPro" id="IPR022674">
    <property type="entry name" value="G6P_DH_NAD-bd"/>
</dbReference>
<feature type="binding site" evidence="7">
    <location>
        <position position="226"/>
    </location>
    <ligand>
        <name>substrate</name>
    </ligand>
</feature>
<evidence type="ECO:0000259" key="9">
    <source>
        <dbReference type="Pfam" id="PF00479"/>
    </source>
</evidence>